<name>A0A6I1EPY3_9BURK</name>
<dbReference type="InterPro" id="IPR037150">
    <property type="entry name" value="H-NS_C_dom_sf"/>
</dbReference>
<dbReference type="RefSeq" id="WP_152158226.1">
    <property type="nucleotide sequence ID" value="NZ_WEHX01000028.1"/>
</dbReference>
<gene>
    <name evidence="2" type="ORF">GBM95_05785</name>
</gene>
<protein>
    <submittedName>
        <fullName evidence="2">H-NS histone family protein</fullName>
    </submittedName>
</protein>
<evidence type="ECO:0000313" key="3">
    <source>
        <dbReference type="Proteomes" id="UP000430564"/>
    </source>
</evidence>
<dbReference type="InterPro" id="IPR027444">
    <property type="entry name" value="H-NS_C_dom"/>
</dbReference>
<dbReference type="Pfam" id="PF00816">
    <property type="entry name" value="Histone_HNS"/>
    <property type="match status" value="1"/>
</dbReference>
<accession>A0A6I1EPY3</accession>
<dbReference type="OrthoDB" id="5297879at2"/>
<dbReference type="AlphaFoldDB" id="A0A6I1EPY3"/>
<dbReference type="GO" id="GO:0003677">
    <property type="term" value="F:DNA binding"/>
    <property type="evidence" value="ECO:0007669"/>
    <property type="project" value="InterPro"/>
</dbReference>
<dbReference type="Gene3D" id="4.10.430.10">
    <property type="entry name" value="Histone-like protein H-NS, C-terminal domain"/>
    <property type="match status" value="1"/>
</dbReference>
<evidence type="ECO:0000313" key="2">
    <source>
        <dbReference type="EMBL" id="KAB7660618.1"/>
    </source>
</evidence>
<dbReference type="EMBL" id="WEHX01000028">
    <property type="protein sequence ID" value="KAB7660618.1"/>
    <property type="molecule type" value="Genomic_DNA"/>
</dbReference>
<evidence type="ECO:0000259" key="1">
    <source>
        <dbReference type="SMART" id="SM00528"/>
    </source>
</evidence>
<feature type="domain" description="DNA-binding protein H-NS-like C-terminal" evidence="1">
    <location>
        <begin position="59"/>
        <end position="104"/>
    </location>
</feature>
<proteinExistence type="predicted"/>
<sequence>MNTDEIIEQVNAHREKESKLLEEWQQIRARAQEQCIHLIDVFEFTAADLHLGKDGKAIKSPVKNAGVPKFINPDGPETWTGRGKRPQWYIQAKEAGYTDDDMLIANNTPAESK</sequence>
<dbReference type="SMART" id="SM00528">
    <property type="entry name" value="HNS"/>
    <property type="match status" value="1"/>
</dbReference>
<organism evidence="2 3">
    <name type="scientific">Sutterella seckii</name>
    <dbReference type="NCBI Taxonomy" id="1944635"/>
    <lineage>
        <taxon>Bacteria</taxon>
        <taxon>Pseudomonadati</taxon>
        <taxon>Pseudomonadota</taxon>
        <taxon>Betaproteobacteria</taxon>
        <taxon>Burkholderiales</taxon>
        <taxon>Sutterellaceae</taxon>
        <taxon>Sutterella</taxon>
    </lineage>
</organism>
<reference evidence="2 3" key="1">
    <citation type="submission" date="2019-10" db="EMBL/GenBank/DDBJ databases">
        <title>Genome diversity of Sutterella seckii.</title>
        <authorList>
            <person name="Chaplin A.V."/>
            <person name="Sokolova S.R."/>
            <person name="Mosin K.A."/>
            <person name="Ivanova E.L."/>
            <person name="Kochetkova T.O."/>
            <person name="Goltsov A.Y."/>
            <person name="Trofimov D.Y."/>
            <person name="Efimov B.A."/>
        </authorList>
    </citation>
    <scope>NUCLEOTIDE SEQUENCE [LARGE SCALE GENOMIC DNA]</scope>
    <source>
        <strain evidence="2 3">ASD393</strain>
    </source>
</reference>
<comment type="caution">
    <text evidence="2">The sequence shown here is derived from an EMBL/GenBank/DDBJ whole genome shotgun (WGS) entry which is preliminary data.</text>
</comment>
<dbReference type="SUPFAM" id="SSF81273">
    <property type="entry name" value="H-NS histone-like proteins"/>
    <property type="match status" value="1"/>
</dbReference>
<dbReference type="Proteomes" id="UP000430564">
    <property type="component" value="Unassembled WGS sequence"/>
</dbReference>